<keyword evidence="1" id="KW-0472">Membrane</keyword>
<dbReference type="PANTHER" id="PTHR43358">
    <property type="entry name" value="ALPHA/BETA-HYDROLASE"/>
    <property type="match status" value="1"/>
</dbReference>
<evidence type="ECO:0000313" key="3">
    <source>
        <dbReference type="EMBL" id="AIE87825.1"/>
    </source>
</evidence>
<gene>
    <name evidence="3" type="ORF">OP10G_4457</name>
</gene>
<dbReference type="eggNOG" id="COG1073">
    <property type="taxonomic scope" value="Bacteria"/>
</dbReference>
<dbReference type="Proteomes" id="UP000027982">
    <property type="component" value="Chromosome"/>
</dbReference>
<evidence type="ECO:0000313" key="4">
    <source>
        <dbReference type="Proteomes" id="UP000027982"/>
    </source>
</evidence>
<organism evidence="3 4">
    <name type="scientific">Fimbriimonas ginsengisoli Gsoil 348</name>
    <dbReference type="NCBI Taxonomy" id="661478"/>
    <lineage>
        <taxon>Bacteria</taxon>
        <taxon>Bacillati</taxon>
        <taxon>Armatimonadota</taxon>
        <taxon>Fimbriimonadia</taxon>
        <taxon>Fimbriimonadales</taxon>
        <taxon>Fimbriimonadaceae</taxon>
        <taxon>Fimbriimonas</taxon>
    </lineage>
</organism>
<keyword evidence="4" id="KW-1185">Reference proteome</keyword>
<feature type="domain" description="AB hydrolase-1" evidence="2">
    <location>
        <begin position="67"/>
        <end position="167"/>
    </location>
</feature>
<dbReference type="Gene3D" id="3.40.50.1820">
    <property type="entry name" value="alpha/beta hydrolase"/>
    <property type="match status" value="1"/>
</dbReference>
<name>A0A068NY43_FIMGI</name>
<accession>A0A068NY43</accession>
<dbReference type="Pfam" id="PF00561">
    <property type="entry name" value="Abhydrolase_1"/>
    <property type="match status" value="1"/>
</dbReference>
<dbReference type="STRING" id="661478.OP10G_4457"/>
<dbReference type="SUPFAM" id="SSF53474">
    <property type="entry name" value="alpha/beta-Hydrolases"/>
    <property type="match status" value="1"/>
</dbReference>
<proteinExistence type="predicted"/>
<dbReference type="InterPro" id="IPR000073">
    <property type="entry name" value="AB_hydrolase_1"/>
</dbReference>
<dbReference type="PANTHER" id="PTHR43358:SF4">
    <property type="entry name" value="ALPHA_BETA HYDROLASE FOLD-1 DOMAIN-CONTAINING PROTEIN"/>
    <property type="match status" value="1"/>
</dbReference>
<keyword evidence="1" id="KW-1133">Transmembrane helix</keyword>
<feature type="transmembrane region" description="Helical" evidence="1">
    <location>
        <begin position="6"/>
        <end position="24"/>
    </location>
</feature>
<reference evidence="3 4" key="1">
    <citation type="journal article" date="2014" name="PLoS ONE">
        <title>The first complete genome sequence of the class fimbriimonadia in the phylum armatimonadetes.</title>
        <authorList>
            <person name="Hu Z.Y."/>
            <person name="Wang Y.Z."/>
            <person name="Im W.T."/>
            <person name="Wang S.Y."/>
            <person name="Zhao G.P."/>
            <person name="Zheng H.J."/>
            <person name="Quan Z.X."/>
        </authorList>
    </citation>
    <scope>NUCLEOTIDE SEQUENCE [LARGE SCALE GENOMIC DNA]</scope>
    <source>
        <strain evidence="3">Gsoil 348</strain>
    </source>
</reference>
<dbReference type="EMBL" id="CP007139">
    <property type="protein sequence ID" value="AIE87825.1"/>
    <property type="molecule type" value="Genomic_DNA"/>
</dbReference>
<protein>
    <recommendedName>
        <fullName evidence="2">AB hydrolase-1 domain-containing protein</fullName>
    </recommendedName>
</protein>
<dbReference type="KEGG" id="fgi:OP10G_4457"/>
<sequence>MTAYLAVFVAGYAGICYFLARSYLMPGRHIPVMGKGLSEVGIPWPGHKEDPAWCTPGLTNGHASKVVFVFAHGYGGDRGSWSEVMPALLKHGIDSVAPAMPGQDASPQPEVGFGIKEAATLNRTAAWVRGQNPEAKIIYAGVSMGGAAAWLASANDPGAAGVVTEGAYARFDETITTWFERKATGASVYLRPVVWIASAMAGLRPSEVVPMNAASKWKGKPSLVIQGGDDQLIARSHADRLVEASGGKLWVVDGAPHAGCFETRREEYISRLVEFASAL</sequence>
<dbReference type="AlphaFoldDB" id="A0A068NY43"/>
<evidence type="ECO:0000259" key="2">
    <source>
        <dbReference type="Pfam" id="PF00561"/>
    </source>
</evidence>
<dbReference type="InterPro" id="IPR052920">
    <property type="entry name" value="DNA-binding_regulatory"/>
</dbReference>
<dbReference type="InterPro" id="IPR029058">
    <property type="entry name" value="AB_hydrolase_fold"/>
</dbReference>
<dbReference type="RefSeq" id="WP_025228297.1">
    <property type="nucleotide sequence ID" value="NZ_CP007139.1"/>
</dbReference>
<dbReference type="OrthoDB" id="9776685at2"/>
<keyword evidence="1" id="KW-0812">Transmembrane</keyword>
<evidence type="ECO:0000256" key="1">
    <source>
        <dbReference type="SAM" id="Phobius"/>
    </source>
</evidence>
<dbReference type="HOGENOM" id="CLU_996579_0_0_0"/>